<dbReference type="Proteomes" id="UP000268908">
    <property type="component" value="Unassembled WGS sequence"/>
</dbReference>
<protein>
    <recommendedName>
        <fullName evidence="4">Cytochrome c domain-containing protein</fullName>
    </recommendedName>
</protein>
<keyword evidence="1" id="KW-0732">Signal</keyword>
<dbReference type="EMBL" id="RCCI01000009">
    <property type="protein sequence ID" value="RLJ61661.1"/>
    <property type="molecule type" value="Genomic_DNA"/>
</dbReference>
<comment type="caution">
    <text evidence="2">The sequence shown here is derived from an EMBL/GenBank/DDBJ whole genome shotgun (WGS) entry which is preliminary data.</text>
</comment>
<gene>
    <name evidence="2" type="ORF">DFR35_2865</name>
</gene>
<dbReference type="RefSeq" id="WP_121243351.1">
    <property type="nucleotide sequence ID" value="NZ_BHVV01000004.1"/>
</dbReference>
<evidence type="ECO:0000313" key="3">
    <source>
        <dbReference type="Proteomes" id="UP000268908"/>
    </source>
</evidence>
<organism evidence="2 3">
    <name type="scientific">Sulfurisoma sediminicola</name>
    <dbReference type="NCBI Taxonomy" id="1381557"/>
    <lineage>
        <taxon>Bacteria</taxon>
        <taxon>Pseudomonadati</taxon>
        <taxon>Pseudomonadota</taxon>
        <taxon>Betaproteobacteria</taxon>
        <taxon>Nitrosomonadales</taxon>
        <taxon>Sterolibacteriaceae</taxon>
        <taxon>Sulfurisoma</taxon>
    </lineage>
</organism>
<sequence length="200" mass="21265">MSNARSLPPGLAALALLALSSPPAGAQPPASIATIVQFHTVCSNCHEGECSGRMSFDSGAAATRAHMERHLGTAHNVQVAALFDMLRHVKETCGHYPAVPVRPAVGTWEAEELAPWRNAVAGAYFIPLGSLAAGRRQLQLEFDGPAEGSARIDDERMETVADERLCGDTAKSVAFDAATGTSYFLHLKSGPATLRRIVFR</sequence>
<reference evidence="2 3" key="1">
    <citation type="submission" date="2018-10" db="EMBL/GenBank/DDBJ databases">
        <title>Genomic Encyclopedia of Type Strains, Phase IV (KMG-IV): sequencing the most valuable type-strain genomes for metagenomic binning, comparative biology and taxonomic classification.</title>
        <authorList>
            <person name="Goeker M."/>
        </authorList>
    </citation>
    <scope>NUCLEOTIDE SEQUENCE [LARGE SCALE GENOMIC DNA]</scope>
    <source>
        <strain evidence="2 3">DSM 26916</strain>
    </source>
</reference>
<evidence type="ECO:0000256" key="1">
    <source>
        <dbReference type="SAM" id="SignalP"/>
    </source>
</evidence>
<name>A0A497X7E0_9PROT</name>
<feature type="signal peptide" evidence="1">
    <location>
        <begin position="1"/>
        <end position="26"/>
    </location>
</feature>
<evidence type="ECO:0008006" key="4">
    <source>
        <dbReference type="Google" id="ProtNLM"/>
    </source>
</evidence>
<proteinExistence type="predicted"/>
<dbReference type="OrthoDB" id="7067746at2"/>
<accession>A0A497X7E0</accession>
<keyword evidence="3" id="KW-1185">Reference proteome</keyword>
<feature type="chain" id="PRO_5019852174" description="Cytochrome c domain-containing protein" evidence="1">
    <location>
        <begin position="27"/>
        <end position="200"/>
    </location>
</feature>
<dbReference type="AlphaFoldDB" id="A0A497X7E0"/>
<evidence type="ECO:0000313" key="2">
    <source>
        <dbReference type="EMBL" id="RLJ61661.1"/>
    </source>
</evidence>